<feature type="domain" description="Aldehyde dehydrogenase" evidence="5">
    <location>
        <begin position="28"/>
        <end position="486"/>
    </location>
</feature>
<dbReference type="InterPro" id="IPR029510">
    <property type="entry name" value="Ald_DH_CS_GLU"/>
</dbReference>
<proteinExistence type="inferred from homology"/>
<evidence type="ECO:0000256" key="4">
    <source>
        <dbReference type="RuleBase" id="RU003345"/>
    </source>
</evidence>
<dbReference type="Proteomes" id="UP000070544">
    <property type="component" value="Unassembled WGS sequence"/>
</dbReference>
<dbReference type="SUPFAM" id="SSF53720">
    <property type="entry name" value="ALDH-like"/>
    <property type="match status" value="1"/>
</dbReference>
<dbReference type="InterPro" id="IPR016162">
    <property type="entry name" value="Ald_DH_N"/>
</dbReference>
<dbReference type="InterPro" id="IPR015590">
    <property type="entry name" value="Aldehyde_DH_dom"/>
</dbReference>
<dbReference type="InterPro" id="IPR016161">
    <property type="entry name" value="Ald_DH/histidinol_DH"/>
</dbReference>
<gene>
    <name evidence="6" type="ORF">M427DRAFT_56337</name>
</gene>
<sequence>MAHEVEITLPNARKVTVQTGLFLNNEFVSSANGKTFPTVNPATGEVIVQLQEADKADVDIAVQNAKKAFKEWRHTEGAARGQLLYKLAAIIEANLMDLSEVETADQGKTLAGSKANAISAANVLRYYAGWADKIHGKTMMDTDSFFNFTRHEPYGVTAGIIPWNYPLSMWAWKVGPAVATGNVIIVKSSEKTPLSALLLAQYAKEAGFPPGVIQVLNGYGPTAGQALVEHPEIAKIAFTGSGRTGRRILETSSKTNLKKVSLELGGKSPAVVFDDADIDKAVSVLAAKFYFNNAQTCVASSRIYVQEGIADAFTKKFAAAAQAIKVGDPFTDGVNQGPLVDDIQFNNVLKYIDAGKEEGARLVTGGRRIGSQGYFLEPTIFSEVPEGAKIMREEIFGPVTCINTFKTEDEVLERANNTTYGLAAGVFTKDLNRAIRVSSALEAGTVWVNCFMEIGPTVPFGGFKESGQGRELGEYALNEWTQIKSVKVNMS</sequence>
<dbReference type="FunFam" id="3.40.309.10:FF:000001">
    <property type="entry name" value="Mitochondrial aldehyde dehydrogenase 2"/>
    <property type="match status" value="1"/>
</dbReference>
<dbReference type="GO" id="GO:0004030">
    <property type="term" value="F:aldehyde dehydrogenase [NAD(P)+] activity"/>
    <property type="evidence" value="ECO:0007669"/>
    <property type="project" value="UniProtKB-ARBA"/>
</dbReference>
<dbReference type="AlphaFoldDB" id="A0A139AGW3"/>
<keyword evidence="7" id="KW-1185">Reference proteome</keyword>
<dbReference type="OMA" id="VVTPWNY"/>
<evidence type="ECO:0000259" key="5">
    <source>
        <dbReference type="Pfam" id="PF00171"/>
    </source>
</evidence>
<organism evidence="6 7">
    <name type="scientific">Gonapodya prolifera (strain JEL478)</name>
    <name type="common">Monoblepharis prolifera</name>
    <dbReference type="NCBI Taxonomy" id="1344416"/>
    <lineage>
        <taxon>Eukaryota</taxon>
        <taxon>Fungi</taxon>
        <taxon>Fungi incertae sedis</taxon>
        <taxon>Chytridiomycota</taxon>
        <taxon>Chytridiomycota incertae sedis</taxon>
        <taxon>Monoblepharidomycetes</taxon>
        <taxon>Monoblepharidales</taxon>
        <taxon>Gonapodyaceae</taxon>
        <taxon>Gonapodya</taxon>
    </lineage>
</organism>
<dbReference type="GO" id="GO:0019413">
    <property type="term" value="P:acetate biosynthetic process"/>
    <property type="evidence" value="ECO:0007669"/>
    <property type="project" value="UniProtKB-ARBA"/>
</dbReference>
<dbReference type="PANTHER" id="PTHR11699">
    <property type="entry name" value="ALDEHYDE DEHYDROGENASE-RELATED"/>
    <property type="match status" value="1"/>
</dbReference>
<feature type="active site" evidence="3">
    <location>
        <position position="263"/>
    </location>
</feature>
<dbReference type="FunFam" id="3.40.605.10:FF:000050">
    <property type="entry name" value="Aldehyde dehydrogenase, mitochondrial"/>
    <property type="match status" value="1"/>
</dbReference>
<keyword evidence="2 4" id="KW-0560">Oxidoreductase</keyword>
<dbReference type="STRING" id="1344416.A0A139AGW3"/>
<evidence type="ECO:0000313" key="6">
    <source>
        <dbReference type="EMBL" id="KXS16051.1"/>
    </source>
</evidence>
<comment type="similarity">
    <text evidence="1 4">Belongs to the aldehyde dehydrogenase family.</text>
</comment>
<dbReference type="FunFam" id="3.40.605.10:FF:000026">
    <property type="entry name" value="Aldehyde dehydrogenase, putative"/>
    <property type="match status" value="1"/>
</dbReference>
<name>A0A139AGW3_GONPJ</name>
<reference evidence="6 7" key="1">
    <citation type="journal article" date="2015" name="Genome Biol. Evol.">
        <title>Phylogenomic analyses indicate that early fungi evolved digesting cell walls of algal ancestors of land plants.</title>
        <authorList>
            <person name="Chang Y."/>
            <person name="Wang S."/>
            <person name="Sekimoto S."/>
            <person name="Aerts A.L."/>
            <person name="Choi C."/>
            <person name="Clum A."/>
            <person name="LaButti K.M."/>
            <person name="Lindquist E.A."/>
            <person name="Yee Ngan C."/>
            <person name="Ohm R.A."/>
            <person name="Salamov A.A."/>
            <person name="Grigoriev I.V."/>
            <person name="Spatafora J.W."/>
            <person name="Berbee M.L."/>
        </authorList>
    </citation>
    <scope>NUCLEOTIDE SEQUENCE [LARGE SCALE GENOMIC DNA]</scope>
    <source>
        <strain evidence="6 7">JEL478</strain>
    </source>
</reference>
<dbReference type="Gene3D" id="3.40.605.10">
    <property type="entry name" value="Aldehyde Dehydrogenase, Chain A, domain 1"/>
    <property type="match status" value="1"/>
</dbReference>
<evidence type="ECO:0000256" key="2">
    <source>
        <dbReference type="ARBA" id="ARBA00023002"/>
    </source>
</evidence>
<dbReference type="Gene3D" id="3.40.309.10">
    <property type="entry name" value="Aldehyde Dehydrogenase, Chain A, domain 2"/>
    <property type="match status" value="1"/>
</dbReference>
<evidence type="ECO:0000313" key="7">
    <source>
        <dbReference type="Proteomes" id="UP000070544"/>
    </source>
</evidence>
<dbReference type="InterPro" id="IPR016163">
    <property type="entry name" value="Ald_DH_C"/>
</dbReference>
<protein>
    <submittedName>
        <fullName evidence="6">Aldehyde dehydrogenase</fullName>
    </submittedName>
</protein>
<dbReference type="OrthoDB" id="310895at2759"/>
<dbReference type="PROSITE" id="PS00687">
    <property type="entry name" value="ALDEHYDE_DEHYDR_GLU"/>
    <property type="match status" value="1"/>
</dbReference>
<dbReference type="Pfam" id="PF00171">
    <property type="entry name" value="Aldedh"/>
    <property type="match status" value="1"/>
</dbReference>
<evidence type="ECO:0000256" key="3">
    <source>
        <dbReference type="PROSITE-ProRule" id="PRU10007"/>
    </source>
</evidence>
<evidence type="ECO:0000256" key="1">
    <source>
        <dbReference type="ARBA" id="ARBA00009986"/>
    </source>
</evidence>
<accession>A0A139AGW3</accession>
<dbReference type="EMBL" id="KQ965758">
    <property type="protein sequence ID" value="KXS16051.1"/>
    <property type="molecule type" value="Genomic_DNA"/>
</dbReference>